<reference evidence="1 2" key="1">
    <citation type="submission" date="2024-09" db="EMBL/GenBank/DDBJ databases">
        <title>Rethinking Asexuality: The Enigmatic Case of Functional Sexual Genes in Lepraria (Stereocaulaceae).</title>
        <authorList>
            <person name="Doellman M."/>
            <person name="Sun Y."/>
            <person name="Barcenas-Pena A."/>
            <person name="Lumbsch H.T."/>
            <person name="Grewe F."/>
        </authorList>
    </citation>
    <scope>NUCLEOTIDE SEQUENCE [LARGE SCALE GENOMIC DNA]</scope>
    <source>
        <strain evidence="1 2">Grewe 0041</strain>
    </source>
</reference>
<accession>A0ABR4BBA6</accession>
<name>A0ABR4BBA6_9LECA</name>
<protein>
    <submittedName>
        <fullName evidence="1">Uncharacterized protein</fullName>
    </submittedName>
</protein>
<dbReference type="Proteomes" id="UP001590951">
    <property type="component" value="Unassembled WGS sequence"/>
</dbReference>
<gene>
    <name evidence="1" type="ORF">ABVK25_006462</name>
</gene>
<proteinExistence type="predicted"/>
<evidence type="ECO:0000313" key="2">
    <source>
        <dbReference type="Proteomes" id="UP001590951"/>
    </source>
</evidence>
<comment type="caution">
    <text evidence="1">The sequence shown here is derived from an EMBL/GenBank/DDBJ whole genome shotgun (WGS) entry which is preliminary data.</text>
</comment>
<keyword evidence="2" id="KW-1185">Reference proteome</keyword>
<dbReference type="EMBL" id="JBHFEH010000022">
    <property type="protein sequence ID" value="KAL2053138.1"/>
    <property type="molecule type" value="Genomic_DNA"/>
</dbReference>
<organism evidence="1 2">
    <name type="scientific">Lepraria finkii</name>
    <dbReference type="NCBI Taxonomy" id="1340010"/>
    <lineage>
        <taxon>Eukaryota</taxon>
        <taxon>Fungi</taxon>
        <taxon>Dikarya</taxon>
        <taxon>Ascomycota</taxon>
        <taxon>Pezizomycotina</taxon>
        <taxon>Lecanoromycetes</taxon>
        <taxon>OSLEUM clade</taxon>
        <taxon>Lecanoromycetidae</taxon>
        <taxon>Lecanorales</taxon>
        <taxon>Lecanorineae</taxon>
        <taxon>Stereocaulaceae</taxon>
        <taxon>Lepraria</taxon>
    </lineage>
</organism>
<sequence>MIIVRAGADLLGGTEITHGFTDSGKEYEERQGILRGYGIDCDCKLSSNKKRSRERRFDRVF</sequence>
<evidence type="ECO:0000313" key="1">
    <source>
        <dbReference type="EMBL" id="KAL2053138.1"/>
    </source>
</evidence>